<keyword evidence="3" id="KW-0677">Repeat</keyword>
<dbReference type="EMBL" id="FPLJ01000008">
    <property type="protein sequence ID" value="SGY82454.1"/>
    <property type="molecule type" value="Genomic_DNA"/>
</dbReference>
<dbReference type="KEGG" id="mvs:MVIS_0521"/>
<evidence type="ECO:0000313" key="5">
    <source>
        <dbReference type="EMBL" id="SGY82454.1"/>
    </source>
</evidence>
<proteinExistence type="inferred from homology"/>
<keyword evidence="2 6" id="KW-0808">Transferase</keyword>
<dbReference type="Gene3D" id="2.160.10.10">
    <property type="entry name" value="Hexapeptide repeat proteins"/>
    <property type="match status" value="1"/>
</dbReference>
<dbReference type="Proteomes" id="UP000183794">
    <property type="component" value="Unassembled WGS sequence"/>
</dbReference>
<evidence type="ECO:0000313" key="8">
    <source>
        <dbReference type="Proteomes" id="UP000183794"/>
    </source>
</evidence>
<dbReference type="CDD" id="cd04647">
    <property type="entry name" value="LbH_MAT_like"/>
    <property type="match status" value="1"/>
</dbReference>
<dbReference type="InterPro" id="IPR018357">
    <property type="entry name" value="Hexapep_transf_CS"/>
</dbReference>
<dbReference type="SUPFAM" id="SSF51161">
    <property type="entry name" value="Trimeric LpxA-like enzymes"/>
    <property type="match status" value="1"/>
</dbReference>
<reference evidence="5 7" key="1">
    <citation type="submission" date="2016-11" db="EMBL/GenBank/DDBJ databases">
        <authorList>
            <person name="Klemetsen T."/>
        </authorList>
    </citation>
    <scope>NUCLEOTIDE SEQUENCE [LARGE SCALE GENOMIC DNA]</scope>
    <source>
        <strain evidence="5">MT 2528</strain>
    </source>
</reference>
<dbReference type="GeneID" id="61293974"/>
<evidence type="ECO:0000313" key="7">
    <source>
        <dbReference type="Proteomes" id="UP000182660"/>
    </source>
</evidence>
<dbReference type="GO" id="GO:0005829">
    <property type="term" value="C:cytosol"/>
    <property type="evidence" value="ECO:0007669"/>
    <property type="project" value="TreeGrafter"/>
</dbReference>
<dbReference type="PROSITE" id="PS00101">
    <property type="entry name" value="HEXAPEP_TRANSFERASES"/>
    <property type="match status" value="1"/>
</dbReference>
<dbReference type="EMBL" id="FPLD01000006">
    <property type="protein sequence ID" value="SGY83016.1"/>
    <property type="molecule type" value="Genomic_DNA"/>
</dbReference>
<dbReference type="PANTHER" id="PTHR23416">
    <property type="entry name" value="SIALIC ACID SYNTHASE-RELATED"/>
    <property type="match status" value="1"/>
</dbReference>
<evidence type="ECO:0000256" key="2">
    <source>
        <dbReference type="ARBA" id="ARBA00022679"/>
    </source>
</evidence>
<name>A0A090IA13_9GAMM</name>
<dbReference type="Proteomes" id="UP000182660">
    <property type="component" value="Unassembled WGS sequence"/>
</dbReference>
<dbReference type="STRING" id="80854.MVIS_0521"/>
<dbReference type="Pfam" id="PF00132">
    <property type="entry name" value="Hexapep"/>
    <property type="match status" value="1"/>
</dbReference>
<dbReference type="InterPro" id="IPR001451">
    <property type="entry name" value="Hexapep"/>
</dbReference>
<accession>A0A090IA13</accession>
<protein>
    <submittedName>
        <fullName evidence="6">Acetyltransferase, CysE/LacA/LpxA/NodL family</fullName>
    </submittedName>
</protein>
<evidence type="ECO:0000256" key="3">
    <source>
        <dbReference type="ARBA" id="ARBA00022737"/>
    </source>
</evidence>
<comment type="similarity">
    <text evidence="1">Belongs to the transferase hexapeptide repeat family.</text>
</comment>
<dbReference type="HOGENOM" id="CLU_051638_7_1_6"/>
<dbReference type="InterPro" id="IPR051159">
    <property type="entry name" value="Hexapeptide_acetyltransf"/>
</dbReference>
<reference evidence="6 8" key="2">
    <citation type="submission" date="2016-11" db="EMBL/GenBank/DDBJ databases">
        <authorList>
            <person name="Jaros S."/>
            <person name="Januszkiewicz K."/>
            <person name="Wedrychowicz H."/>
        </authorList>
    </citation>
    <scope>NUCLEOTIDE SEQUENCE [LARGE SCALE GENOMIC DNA]</scope>
    <source>
        <strain evidence="6">NVI 5450</strain>
    </source>
</reference>
<evidence type="ECO:0000256" key="1">
    <source>
        <dbReference type="ARBA" id="ARBA00007274"/>
    </source>
</evidence>
<gene>
    <name evidence="5" type="ORF">MT2528_0239</name>
    <name evidence="6" type="ORF">NVI5450_0224</name>
</gene>
<dbReference type="InterPro" id="IPR011004">
    <property type="entry name" value="Trimer_LpxA-like_sf"/>
</dbReference>
<dbReference type="RefSeq" id="WP_045108972.1">
    <property type="nucleotide sequence ID" value="NZ_CAWQZC010000049.1"/>
</dbReference>
<dbReference type="OrthoDB" id="9815592at2"/>
<dbReference type="PANTHER" id="PTHR23416:SF23">
    <property type="entry name" value="ACETYLTRANSFERASE C18B11.09C-RELATED"/>
    <property type="match status" value="1"/>
</dbReference>
<keyword evidence="7" id="KW-1185">Reference proteome</keyword>
<dbReference type="PATRIC" id="fig|80854.5.peg.550"/>
<organism evidence="6 8">
    <name type="scientific">Moritella viscosa</name>
    <dbReference type="NCBI Taxonomy" id="80854"/>
    <lineage>
        <taxon>Bacteria</taxon>
        <taxon>Pseudomonadati</taxon>
        <taxon>Pseudomonadota</taxon>
        <taxon>Gammaproteobacteria</taxon>
        <taxon>Alteromonadales</taxon>
        <taxon>Moritellaceae</taxon>
        <taxon>Moritella</taxon>
    </lineage>
</organism>
<evidence type="ECO:0000256" key="4">
    <source>
        <dbReference type="ARBA" id="ARBA00023315"/>
    </source>
</evidence>
<keyword evidence="4" id="KW-0012">Acyltransferase</keyword>
<sequence length="212" mass="23386">MIDYIAQHKRRLAWMPGLYYKLKPKALSWARTWQAELQTYVMSVETIEFGDNCFIAPDCHMFAEPGRKITMGDNCFFASASFIHGPMTLGNNVAINHSCSLDGGKNGITIGDDTRIANNCRIHASNHGMHPDQVIWQQASTSQGVIIGKDVWIGANVGIVDGVTIADNAVIGMQSVVTKNVPQWAIMAGNPARQIGDRRDKKDSLLKQIQTE</sequence>
<dbReference type="AlphaFoldDB" id="A0A090IA13"/>
<dbReference type="GO" id="GO:0008374">
    <property type="term" value="F:O-acyltransferase activity"/>
    <property type="evidence" value="ECO:0007669"/>
    <property type="project" value="TreeGrafter"/>
</dbReference>
<evidence type="ECO:0000313" key="6">
    <source>
        <dbReference type="EMBL" id="SGY83016.1"/>
    </source>
</evidence>